<gene>
    <name evidence="1" type="ORF">SAMN02745887_02711</name>
</gene>
<dbReference type="RefSeq" id="WP_072429216.1">
    <property type="nucleotide sequence ID" value="NZ_FPKR01000011.1"/>
</dbReference>
<accession>A0A1K2HMH0</accession>
<dbReference type="EMBL" id="FPKR01000011">
    <property type="protein sequence ID" value="SFZ78004.1"/>
    <property type="molecule type" value="Genomic_DNA"/>
</dbReference>
<evidence type="ECO:0000313" key="1">
    <source>
        <dbReference type="EMBL" id="SFZ78004.1"/>
    </source>
</evidence>
<keyword evidence="2" id="KW-1185">Reference proteome</keyword>
<dbReference type="STRING" id="1121279.SAMN02745887_02711"/>
<reference evidence="1 2" key="1">
    <citation type="submission" date="2016-11" db="EMBL/GenBank/DDBJ databases">
        <authorList>
            <person name="Jaros S."/>
            <person name="Januszkiewicz K."/>
            <person name="Wedrychowicz H."/>
        </authorList>
    </citation>
    <scope>NUCLEOTIDE SEQUENCE [LARGE SCALE GENOMIC DNA]</scope>
    <source>
        <strain evidence="1 2">DSM 18899</strain>
    </source>
</reference>
<protein>
    <submittedName>
        <fullName evidence="1">Uncharacterized protein</fullName>
    </submittedName>
</protein>
<evidence type="ECO:0000313" key="2">
    <source>
        <dbReference type="Proteomes" id="UP000186513"/>
    </source>
</evidence>
<dbReference type="AlphaFoldDB" id="A0A1K2HMH0"/>
<name>A0A1K2HMH0_9NEIS</name>
<sequence>MNQQIPNPHAGLDAPGLPACVRTDLPAHALPRKAHSLIADDETLQIILTTEATQAGCDALIALLQAQRAYLPKDRHHV</sequence>
<organism evidence="1 2">
    <name type="scientific">Chitinimonas taiwanensis DSM 18899</name>
    <dbReference type="NCBI Taxonomy" id="1121279"/>
    <lineage>
        <taxon>Bacteria</taxon>
        <taxon>Pseudomonadati</taxon>
        <taxon>Pseudomonadota</taxon>
        <taxon>Betaproteobacteria</taxon>
        <taxon>Neisseriales</taxon>
        <taxon>Chitinibacteraceae</taxon>
        <taxon>Chitinimonas</taxon>
    </lineage>
</organism>
<proteinExistence type="predicted"/>
<dbReference type="Proteomes" id="UP000186513">
    <property type="component" value="Unassembled WGS sequence"/>
</dbReference>